<gene>
    <name evidence="1" type="ORF">HELGO_WM42843</name>
</gene>
<name>A0A6S6TMY4_9BACT</name>
<sequence length="85" mass="9855">KIYEASVADLFFVLKEQEKDLDSIMLFGHNFSYTEFANIYAKPPLDNVPTTGVVAIEFDVEEWTDITTKNGKMLFFEYPKKYSSK</sequence>
<organism evidence="1">
    <name type="scientific">uncultured Aureispira sp</name>
    <dbReference type="NCBI Taxonomy" id="1331704"/>
    <lineage>
        <taxon>Bacteria</taxon>
        <taxon>Pseudomonadati</taxon>
        <taxon>Bacteroidota</taxon>
        <taxon>Saprospiria</taxon>
        <taxon>Saprospirales</taxon>
        <taxon>Saprospiraceae</taxon>
        <taxon>Aureispira</taxon>
        <taxon>environmental samples</taxon>
    </lineage>
</organism>
<evidence type="ECO:0008006" key="2">
    <source>
        <dbReference type="Google" id="ProtNLM"/>
    </source>
</evidence>
<accession>A0A6S6TMY4</accession>
<proteinExistence type="predicted"/>
<reference evidence="1" key="1">
    <citation type="submission" date="2020-01" db="EMBL/GenBank/DDBJ databases">
        <authorList>
            <person name="Meier V. D."/>
            <person name="Meier V D."/>
        </authorList>
    </citation>
    <scope>NUCLEOTIDE SEQUENCE</scope>
    <source>
        <strain evidence="1">HLG_WM_MAG_10</strain>
    </source>
</reference>
<dbReference type="SUPFAM" id="SSF53254">
    <property type="entry name" value="Phosphoglycerate mutase-like"/>
    <property type="match status" value="1"/>
</dbReference>
<evidence type="ECO:0000313" key="1">
    <source>
        <dbReference type="EMBL" id="CAA6817153.1"/>
    </source>
</evidence>
<dbReference type="EMBL" id="CACVAQ010000245">
    <property type="protein sequence ID" value="CAA6817153.1"/>
    <property type="molecule type" value="Genomic_DNA"/>
</dbReference>
<dbReference type="InterPro" id="IPR029033">
    <property type="entry name" value="His_PPase_superfam"/>
</dbReference>
<protein>
    <recommendedName>
        <fullName evidence="2">Histidine phosphatase family protein</fullName>
    </recommendedName>
</protein>
<dbReference type="AlphaFoldDB" id="A0A6S6TMY4"/>
<feature type="non-terminal residue" evidence="1">
    <location>
        <position position="1"/>
    </location>
</feature>
<dbReference type="Gene3D" id="3.40.50.1240">
    <property type="entry name" value="Phosphoglycerate mutase-like"/>
    <property type="match status" value="1"/>
</dbReference>